<dbReference type="KEGG" id="spri:SPRI_6641"/>
<dbReference type="Pfam" id="PF11258">
    <property type="entry name" value="DUF3048"/>
    <property type="match status" value="1"/>
</dbReference>
<dbReference type="AlphaFoldDB" id="A0A0M4DLR1"/>
<reference evidence="1 2" key="1">
    <citation type="submission" date="2015-08" db="EMBL/GenBank/DDBJ databases">
        <title>Genome sequence of the pristinamycin over-producing bacterium Streptomyces pristinaespiralis HCCB10218.</title>
        <authorList>
            <person name="Tian J."/>
            <person name="Yang J."/>
            <person name="Li L."/>
            <person name="Ruan L."/>
            <person name="Wei W."/>
            <person name="Zheng G."/>
            <person name="Wei Z."/>
            <person name="Yang S."/>
            <person name="Ge M."/>
            <person name="Jiang W."/>
            <person name="Lu Y."/>
        </authorList>
    </citation>
    <scope>NUCLEOTIDE SEQUENCE [LARGE SCALE GENOMIC DNA]</scope>
    <source>
        <strain evidence="1 2">HCCB 10218</strain>
    </source>
</reference>
<dbReference type="PATRIC" id="fig|38300.4.peg.6945"/>
<dbReference type="Gene3D" id="3.50.90.10">
    <property type="entry name" value="YerB-like"/>
    <property type="match status" value="1"/>
</dbReference>
<dbReference type="EMBL" id="CP011340">
    <property type="protein sequence ID" value="ALC24947.1"/>
    <property type="molecule type" value="Genomic_DNA"/>
</dbReference>
<dbReference type="RefSeq" id="WP_037775418.1">
    <property type="nucleotide sequence ID" value="NZ_CP011340.1"/>
</dbReference>
<dbReference type="Proteomes" id="UP000060513">
    <property type="component" value="Chromosome"/>
</dbReference>
<accession>A0A0M4DLR1</accession>
<organism evidence="1">
    <name type="scientific">Streptomyces pristinaespiralis</name>
    <dbReference type="NCBI Taxonomy" id="38300"/>
    <lineage>
        <taxon>Bacteria</taxon>
        <taxon>Bacillati</taxon>
        <taxon>Actinomycetota</taxon>
        <taxon>Actinomycetes</taxon>
        <taxon>Kitasatosporales</taxon>
        <taxon>Streptomycetaceae</taxon>
        <taxon>Streptomyces</taxon>
    </lineage>
</organism>
<dbReference type="Pfam" id="PF17479">
    <property type="entry name" value="DUF3048_C"/>
    <property type="match status" value="1"/>
</dbReference>
<gene>
    <name evidence="1" type="ORF">SPRI_6641</name>
</gene>
<dbReference type="InterPro" id="IPR035328">
    <property type="entry name" value="DUF3048_C"/>
</dbReference>
<evidence type="ECO:0000313" key="1">
    <source>
        <dbReference type="EMBL" id="ALC24947.1"/>
    </source>
</evidence>
<sequence length="335" mass="35567">MNVKRGRRDDGSGRRARTGAVVATLAAALSVSLFGCTGTEPGPDETSTSAAESGTSYFTGLPARQGPVLAVKIDNVRAARPHTGLGAADIVYVEQVESGLSRILAVFSSRLPPQIGPVRSARESDLELLRQFGRPALAYSGAQSSLRPLIKSAPVAALPQGEAPDAYVRSGDRSAPHNLYLRPERALAAARDVSDASDIGMRFGAAPGGGRPLEEHTVRYPSARYTFSWSPEQKRWLVAMDGSAARTTDGGRLEASTVVVQHTEVRPSSFRDRSGSVSPYTETVGSGTALVLRDGRAYDARWQRASAEGDTVFTDAAGDRLDFAPGQVWVLLTGR</sequence>
<protein>
    <submittedName>
        <fullName evidence="1">CchlO</fullName>
    </submittedName>
</protein>
<dbReference type="OrthoDB" id="9779102at2"/>
<proteinExistence type="predicted"/>
<evidence type="ECO:0000313" key="2">
    <source>
        <dbReference type="Proteomes" id="UP000060513"/>
    </source>
</evidence>
<dbReference type="STRING" id="38300.SPRI_6641"/>
<dbReference type="InterPro" id="IPR023158">
    <property type="entry name" value="YerB-like_sf"/>
</dbReference>
<dbReference type="GeneID" id="97232314"/>
<name>A0A0M4DLR1_STRPR</name>
<dbReference type="SUPFAM" id="SSF159774">
    <property type="entry name" value="YerB-like"/>
    <property type="match status" value="1"/>
</dbReference>
<dbReference type="InterPro" id="IPR021416">
    <property type="entry name" value="DUF3048_N"/>
</dbReference>